<dbReference type="SUPFAM" id="SSF52833">
    <property type="entry name" value="Thioredoxin-like"/>
    <property type="match status" value="1"/>
</dbReference>
<proteinExistence type="predicted"/>
<feature type="signal peptide" evidence="1">
    <location>
        <begin position="1"/>
        <end position="37"/>
    </location>
</feature>
<dbReference type="EMBL" id="DSUH01000021">
    <property type="protein sequence ID" value="HGU31396.1"/>
    <property type="molecule type" value="Genomic_DNA"/>
</dbReference>
<protein>
    <recommendedName>
        <fullName evidence="2">Thioredoxin-like fold domain-containing protein</fullName>
    </recommendedName>
</protein>
<organism evidence="3">
    <name type="scientific">Desulfatirhabdium butyrativorans</name>
    <dbReference type="NCBI Taxonomy" id="340467"/>
    <lineage>
        <taxon>Bacteria</taxon>
        <taxon>Pseudomonadati</taxon>
        <taxon>Thermodesulfobacteriota</taxon>
        <taxon>Desulfobacteria</taxon>
        <taxon>Desulfobacterales</taxon>
        <taxon>Desulfatirhabdiaceae</taxon>
        <taxon>Desulfatirhabdium</taxon>
    </lineage>
</organism>
<evidence type="ECO:0000256" key="1">
    <source>
        <dbReference type="SAM" id="SignalP"/>
    </source>
</evidence>
<evidence type="ECO:0000313" key="3">
    <source>
        <dbReference type="EMBL" id="HGU31396.1"/>
    </source>
</evidence>
<dbReference type="AlphaFoldDB" id="A0A7C4RQJ5"/>
<feature type="domain" description="Thioredoxin-like fold" evidence="2">
    <location>
        <begin position="162"/>
        <end position="301"/>
    </location>
</feature>
<comment type="caution">
    <text evidence="3">The sequence shown here is derived from an EMBL/GenBank/DDBJ whole genome shotgun (WGS) entry which is preliminary data.</text>
</comment>
<reference evidence="3" key="1">
    <citation type="journal article" date="2020" name="mSystems">
        <title>Genome- and Community-Level Interaction Insights into Carbon Utilization and Element Cycling Functions of Hydrothermarchaeota in Hydrothermal Sediment.</title>
        <authorList>
            <person name="Zhou Z."/>
            <person name="Liu Y."/>
            <person name="Xu W."/>
            <person name="Pan J."/>
            <person name="Luo Z.H."/>
            <person name="Li M."/>
        </authorList>
    </citation>
    <scope>NUCLEOTIDE SEQUENCE [LARGE SCALE GENOMIC DNA]</scope>
    <source>
        <strain evidence="3">SpSt-477</strain>
    </source>
</reference>
<name>A0A7C4RQJ5_9BACT</name>
<evidence type="ECO:0000259" key="2">
    <source>
        <dbReference type="Pfam" id="PF13462"/>
    </source>
</evidence>
<dbReference type="CDD" id="cd02972">
    <property type="entry name" value="DsbA_family"/>
    <property type="match status" value="1"/>
</dbReference>
<dbReference type="Pfam" id="PF13462">
    <property type="entry name" value="Thioredoxin_4"/>
    <property type="match status" value="1"/>
</dbReference>
<dbReference type="InterPro" id="IPR012336">
    <property type="entry name" value="Thioredoxin-like_fold"/>
</dbReference>
<dbReference type="InterPro" id="IPR036249">
    <property type="entry name" value="Thioredoxin-like_sf"/>
</dbReference>
<sequence length="312" mass="34860">MRNHMFSKNPIDLHLGWSRILCMLLGLFLLQSSAAFANPSPHLDEAAFRRHAAERIRTMKGTKDPRFLQTTEKHVTIEKTAPIALPTGTLYGVRFRVTTPTAEKESEVVTLIVDPSGTFIYPDVQELSTGKSLVRDALSELRKIEHIDPAYGKEIYRGTGTHDVILISDPFCPHCRKGWGWLVENKGKLRSLRIAHFPLSPASEAACMALKDLDQLGVKPMEAEDYAYTFLNPSNEPKEIIQQFLEGFAEFKKANGEDAEAVLKKLEGKYQEAVRKERADAQAIGITSTPTFFIDGKMVDGFNVAKIGEVLK</sequence>
<keyword evidence="1" id="KW-0732">Signal</keyword>
<accession>A0A7C4RQJ5</accession>
<feature type="chain" id="PRO_5027876933" description="Thioredoxin-like fold domain-containing protein" evidence="1">
    <location>
        <begin position="38"/>
        <end position="312"/>
    </location>
</feature>
<gene>
    <name evidence="3" type="ORF">ENS29_00900</name>
</gene>
<dbReference type="Gene3D" id="3.40.30.10">
    <property type="entry name" value="Glutaredoxin"/>
    <property type="match status" value="1"/>
</dbReference>